<dbReference type="PANTHER" id="PTHR23028:SF128">
    <property type="entry name" value="ACYLTRANSFERASE 3 DOMAIN-CONTAINING PROTEIN"/>
    <property type="match status" value="1"/>
</dbReference>
<feature type="transmembrane region" description="Helical" evidence="1">
    <location>
        <begin position="107"/>
        <end position="127"/>
    </location>
</feature>
<feature type="transmembrane region" description="Helical" evidence="1">
    <location>
        <begin position="248"/>
        <end position="265"/>
    </location>
</feature>
<dbReference type="OrthoDB" id="5405781at2759"/>
<keyword evidence="1" id="KW-0472">Membrane</keyword>
<feature type="transmembrane region" description="Helical" evidence="1">
    <location>
        <begin position="54"/>
        <end position="76"/>
    </location>
</feature>
<dbReference type="EMBL" id="LKCW01000044">
    <property type="protein sequence ID" value="KPM42688.1"/>
    <property type="molecule type" value="Genomic_DNA"/>
</dbReference>
<evidence type="ECO:0000313" key="4">
    <source>
        <dbReference type="Proteomes" id="UP000050424"/>
    </source>
</evidence>
<dbReference type="AlphaFoldDB" id="A0A0P7AXF7"/>
<accession>A0A0P7AXF7</accession>
<keyword evidence="4" id="KW-1185">Reference proteome</keyword>
<dbReference type="InterPro" id="IPR050879">
    <property type="entry name" value="Acyltransferase_3"/>
</dbReference>
<gene>
    <name evidence="3" type="ORF">AK830_g3876</name>
</gene>
<dbReference type="GO" id="GO:0016747">
    <property type="term" value="F:acyltransferase activity, transferring groups other than amino-acyl groups"/>
    <property type="evidence" value="ECO:0007669"/>
    <property type="project" value="InterPro"/>
</dbReference>
<keyword evidence="1" id="KW-1133">Transmembrane helix</keyword>
<feature type="transmembrane region" description="Helical" evidence="1">
    <location>
        <begin position="177"/>
        <end position="195"/>
    </location>
</feature>
<dbReference type="Proteomes" id="UP000050424">
    <property type="component" value="Unassembled WGS sequence"/>
</dbReference>
<dbReference type="STRING" id="78410.A0A0P7AXF7"/>
<feature type="transmembrane region" description="Helical" evidence="1">
    <location>
        <begin position="207"/>
        <end position="228"/>
    </location>
</feature>
<dbReference type="Pfam" id="PF01757">
    <property type="entry name" value="Acyl_transf_3"/>
    <property type="match status" value="1"/>
</dbReference>
<proteinExistence type="predicted"/>
<comment type="caution">
    <text evidence="3">The sequence shown here is derived from an EMBL/GenBank/DDBJ whole genome shotgun (WGS) entry which is preliminary data.</text>
</comment>
<organism evidence="3 4">
    <name type="scientific">Neonectria ditissima</name>
    <dbReference type="NCBI Taxonomy" id="78410"/>
    <lineage>
        <taxon>Eukaryota</taxon>
        <taxon>Fungi</taxon>
        <taxon>Dikarya</taxon>
        <taxon>Ascomycota</taxon>
        <taxon>Pezizomycotina</taxon>
        <taxon>Sordariomycetes</taxon>
        <taxon>Hypocreomycetidae</taxon>
        <taxon>Hypocreales</taxon>
        <taxon>Nectriaceae</taxon>
        <taxon>Neonectria</taxon>
    </lineage>
</organism>
<feature type="domain" description="Acyltransferase 3" evidence="2">
    <location>
        <begin position="10"/>
        <end position="266"/>
    </location>
</feature>
<protein>
    <recommendedName>
        <fullName evidence="2">Acyltransferase 3 domain-containing protein</fullName>
    </recommendedName>
</protein>
<evidence type="ECO:0000259" key="2">
    <source>
        <dbReference type="Pfam" id="PF01757"/>
    </source>
</evidence>
<dbReference type="InterPro" id="IPR002656">
    <property type="entry name" value="Acyl_transf_3_dom"/>
</dbReference>
<name>A0A0P7AXF7_9HYPO</name>
<keyword evidence="1" id="KW-0812">Transmembrane</keyword>
<sequence>MTVKKEGNLLWIEGLRGIASTIVWIAHVSRAFDYDLYSPTSGDGLKPRLLQLPFLRILIQGRLGVIIFVYSTGYVCSLKPLELFRQGNYEGGWASISKSALRRLPRLAYPSIIATIISWAVTQLGLYKVAKQTDSYYLSQTVQEKLPIFPAIRNLFINIFNTWTGAGNKYDVHQGTLFVLLKGGLMVLLFVTATAKVRSQFRMSAALLVWGYYWYCAEPYFMQFWWGVLMNDLHNSRLFLRVSRAESRLLLILASFFVVLGLFGFS</sequence>
<evidence type="ECO:0000313" key="3">
    <source>
        <dbReference type="EMBL" id="KPM42688.1"/>
    </source>
</evidence>
<reference evidence="3 4" key="1">
    <citation type="submission" date="2015-09" db="EMBL/GenBank/DDBJ databases">
        <title>Draft genome of a European isolate of the apple canker pathogen Neonectria ditissima.</title>
        <authorList>
            <person name="Gomez-Cortecero A."/>
            <person name="Harrison R.J."/>
            <person name="Armitage A.D."/>
        </authorList>
    </citation>
    <scope>NUCLEOTIDE SEQUENCE [LARGE SCALE GENOMIC DNA]</scope>
    <source>
        <strain evidence="3 4">R09/05</strain>
    </source>
</reference>
<evidence type="ECO:0000256" key="1">
    <source>
        <dbReference type="SAM" id="Phobius"/>
    </source>
</evidence>
<dbReference type="PANTHER" id="PTHR23028">
    <property type="entry name" value="ACETYLTRANSFERASE"/>
    <property type="match status" value="1"/>
</dbReference>